<organism evidence="2 3">
    <name type="scientific">Arsenophonus nasoniae</name>
    <name type="common">son-killer infecting Nasonia vitripennis</name>
    <dbReference type="NCBI Taxonomy" id="638"/>
    <lineage>
        <taxon>Bacteria</taxon>
        <taxon>Pseudomonadati</taxon>
        <taxon>Pseudomonadota</taxon>
        <taxon>Gammaproteobacteria</taxon>
        <taxon>Enterobacterales</taxon>
        <taxon>Morganellaceae</taxon>
        <taxon>Arsenophonus</taxon>
    </lineage>
</organism>
<protein>
    <submittedName>
        <fullName evidence="2">Uncharacterized protein</fullName>
    </submittedName>
</protein>
<sequence>MKNLSAVIFMLLFSSNVMSICPKGFTYDLSKRICINNNDQSITAKELCYDNKTRSFIPCNQITYTPQLGRGK</sequence>
<feature type="chain" id="PRO_5020219168" evidence="1">
    <location>
        <begin position="20"/>
        <end position="72"/>
    </location>
</feature>
<evidence type="ECO:0000256" key="1">
    <source>
        <dbReference type="SAM" id="SignalP"/>
    </source>
</evidence>
<accession>A0A4P7KXE6</accession>
<dbReference type="Proteomes" id="UP000295134">
    <property type="component" value="Chromosome"/>
</dbReference>
<feature type="signal peptide" evidence="1">
    <location>
        <begin position="1"/>
        <end position="19"/>
    </location>
</feature>
<dbReference type="KEGG" id="ans:ArsFIN_36210"/>
<dbReference type="EMBL" id="CP038613">
    <property type="protein sequence ID" value="QBY45029.1"/>
    <property type="molecule type" value="Genomic_DNA"/>
</dbReference>
<reference evidence="2 3" key="1">
    <citation type="submission" date="2019-03" db="EMBL/GenBank/DDBJ databases">
        <title>Long-read sequencing reveals hyperdense prophage content in a complex bacterial symbiont genome.</title>
        <authorList>
            <person name="Frost C.L."/>
            <person name="Siozios S."/>
            <person name="Nadal-Jimenez P."/>
            <person name="Brockhurst M.A."/>
            <person name="King K.C."/>
            <person name="Darby A.C."/>
            <person name="Hurst G.D.D."/>
        </authorList>
    </citation>
    <scope>NUCLEOTIDE SEQUENCE [LARGE SCALE GENOMIC DNA]</scope>
    <source>
        <strain evidence="2 3">FIN</strain>
    </source>
</reference>
<dbReference type="AlphaFoldDB" id="A0A4P7KXE6"/>
<evidence type="ECO:0000313" key="2">
    <source>
        <dbReference type="EMBL" id="QBY45029.1"/>
    </source>
</evidence>
<name>A0A4P7KXE6_9GAMM</name>
<evidence type="ECO:0000313" key="3">
    <source>
        <dbReference type="Proteomes" id="UP000295134"/>
    </source>
</evidence>
<keyword evidence="1" id="KW-0732">Signal</keyword>
<proteinExistence type="predicted"/>
<gene>
    <name evidence="2" type="ORF">ArsFIN_36210</name>
</gene>